<dbReference type="EMBL" id="FJUX01000151">
    <property type="protein sequence ID" value="CZT11975.1"/>
    <property type="molecule type" value="Genomic_DNA"/>
</dbReference>
<dbReference type="AlphaFoldDB" id="A0A1E1LNC0"/>
<dbReference type="InterPro" id="IPR018306">
    <property type="entry name" value="Phage_T5_Orf172_DNA-bd"/>
</dbReference>
<feature type="domain" description="Bacteriophage T5 Orf172 DNA-binding" evidence="1">
    <location>
        <begin position="225"/>
        <end position="327"/>
    </location>
</feature>
<keyword evidence="3" id="KW-1185">Reference proteome</keyword>
<proteinExistence type="predicted"/>
<accession>A0A1E1LNC0</accession>
<dbReference type="Pfam" id="PF10544">
    <property type="entry name" value="T5orf172"/>
    <property type="match status" value="1"/>
</dbReference>
<evidence type="ECO:0000259" key="1">
    <source>
        <dbReference type="Pfam" id="PF10544"/>
    </source>
</evidence>
<gene>
    <name evidence="2" type="ORF">RAG0_15974</name>
</gene>
<organism evidence="2 3">
    <name type="scientific">Rhynchosporium agropyri</name>
    <dbReference type="NCBI Taxonomy" id="914238"/>
    <lineage>
        <taxon>Eukaryota</taxon>
        <taxon>Fungi</taxon>
        <taxon>Dikarya</taxon>
        <taxon>Ascomycota</taxon>
        <taxon>Pezizomycotina</taxon>
        <taxon>Leotiomycetes</taxon>
        <taxon>Helotiales</taxon>
        <taxon>Ploettnerulaceae</taxon>
        <taxon>Rhynchosporium</taxon>
    </lineage>
</organism>
<dbReference type="OrthoDB" id="3511049at2759"/>
<evidence type="ECO:0000313" key="2">
    <source>
        <dbReference type="EMBL" id="CZT11975.1"/>
    </source>
</evidence>
<reference evidence="3" key="1">
    <citation type="submission" date="2016-03" db="EMBL/GenBank/DDBJ databases">
        <authorList>
            <person name="Guldener U."/>
        </authorList>
    </citation>
    <scope>NUCLEOTIDE SEQUENCE [LARGE SCALE GENOMIC DNA]</scope>
    <source>
        <strain evidence="3">04CH-RAC-A.6.1</strain>
    </source>
</reference>
<dbReference type="PANTHER" id="PTHR28094:SF1">
    <property type="entry name" value="MEIOTICALLY UP-REGULATED GENE 113 PROTEIN"/>
    <property type="match status" value="1"/>
</dbReference>
<dbReference type="PANTHER" id="PTHR28094">
    <property type="entry name" value="MEIOTICALLY UP-REGULATED GENE 113 PROTEIN"/>
    <property type="match status" value="1"/>
</dbReference>
<protein>
    <recommendedName>
        <fullName evidence="1">Bacteriophage T5 Orf172 DNA-binding domain-containing protein</fullName>
    </recommendedName>
</protein>
<evidence type="ECO:0000313" key="3">
    <source>
        <dbReference type="Proteomes" id="UP000178912"/>
    </source>
</evidence>
<name>A0A1E1LNC0_9HELO</name>
<dbReference type="Proteomes" id="UP000178912">
    <property type="component" value="Unassembled WGS sequence"/>
</dbReference>
<sequence>MLVHCHQHRAGRPIGRRLEAWKLALPPGSADSSEPDAPLEQRIKNALGLLSVECIARSTKCTCKTRVGGQKVQNCERTLQELAKHDVYSDEAKLELLLKVLEWNGTCSTHQSSRQFTWIEAWKKSIIAVLPLPELVVGRAITNNARNKPHTPPGHRTDPCSAAPTGLIGPHTSLGVDLASYWPKAHDTSPFDIFACARDLGPALLYKLIRSVIRRPLTAHDIHDGYVYAYGVEGNNGCIKIGHTTRLVRDRHDEWSFECNRQTKSLYPPPAAANVSNGVAATTPAARLVAAATAGLVPHARRIEALCHAELDHRRIKIYCGACPKQHIE</sequence>
<dbReference type="InterPro" id="IPR053006">
    <property type="entry name" value="Meiosis_regulatory"/>
</dbReference>